<dbReference type="Proteomes" id="UP001596445">
    <property type="component" value="Unassembled WGS sequence"/>
</dbReference>
<reference evidence="2 3" key="1">
    <citation type="journal article" date="2019" name="Int. J. Syst. Evol. Microbiol.">
        <title>The Global Catalogue of Microorganisms (GCM) 10K type strain sequencing project: providing services to taxonomists for standard genome sequencing and annotation.</title>
        <authorList>
            <consortium name="The Broad Institute Genomics Platform"/>
            <consortium name="The Broad Institute Genome Sequencing Center for Infectious Disease"/>
            <person name="Wu L."/>
            <person name="Ma J."/>
        </authorList>
    </citation>
    <scope>NUCLEOTIDE SEQUENCE [LARGE SCALE GENOMIC DNA]</scope>
    <source>
        <strain evidence="2 3">JCM 30072</strain>
    </source>
</reference>
<dbReference type="RefSeq" id="WP_267161272.1">
    <property type="nucleotide sequence ID" value="NZ_CP112972.1"/>
</dbReference>
<proteinExistence type="predicted"/>
<keyword evidence="3" id="KW-1185">Reference proteome</keyword>
<feature type="transmembrane region" description="Helical" evidence="1">
    <location>
        <begin position="95"/>
        <end position="113"/>
    </location>
</feature>
<comment type="caution">
    <text evidence="2">The sequence shown here is derived from an EMBL/GenBank/DDBJ whole genome shotgun (WGS) entry which is preliminary data.</text>
</comment>
<evidence type="ECO:0000313" key="2">
    <source>
        <dbReference type="EMBL" id="MFC7058563.1"/>
    </source>
</evidence>
<feature type="transmembrane region" description="Helical" evidence="1">
    <location>
        <begin position="67"/>
        <end position="89"/>
    </location>
</feature>
<feature type="transmembrane region" description="Helical" evidence="1">
    <location>
        <begin position="42"/>
        <end position="60"/>
    </location>
</feature>
<feature type="transmembrane region" description="Helical" evidence="1">
    <location>
        <begin position="172"/>
        <end position="190"/>
    </location>
</feature>
<dbReference type="AlphaFoldDB" id="A0ABD5W2Z5"/>
<dbReference type="GeneID" id="76630568"/>
<feature type="transmembrane region" description="Helical" evidence="1">
    <location>
        <begin position="120"/>
        <end position="141"/>
    </location>
</feature>
<keyword evidence="1" id="KW-0472">Membrane</keyword>
<evidence type="ECO:0000313" key="3">
    <source>
        <dbReference type="Proteomes" id="UP001596445"/>
    </source>
</evidence>
<sequence length="204" mass="21867">MAELSPQDLLADRRTNAVVAWLFVVFLGAVVVESVLDGDLPWALFVLGIVACCIVPPVAFRDPETMLPWEVVALAGLPTFGQAVTPALIPGELLVYVSVAALALVVAVELDLFTDVRMTIGFAIAFVVVVTLAAAGVGAVVRWRVDLLFDTALLLEPGVSDQVIHDDLMVEFIYSAVAGLAAGVIFQLYFRRPAMDDRIVEGDQ</sequence>
<feature type="transmembrane region" description="Helical" evidence="1">
    <location>
        <begin position="18"/>
        <end position="36"/>
    </location>
</feature>
<accession>A0ABD5W2Z5</accession>
<keyword evidence="1" id="KW-0812">Transmembrane</keyword>
<evidence type="ECO:0000256" key="1">
    <source>
        <dbReference type="SAM" id="Phobius"/>
    </source>
</evidence>
<gene>
    <name evidence="2" type="ORF">ACFQQG_10700</name>
</gene>
<organism evidence="2 3">
    <name type="scientific">Halovenus salina</name>
    <dbReference type="NCBI Taxonomy" id="1510225"/>
    <lineage>
        <taxon>Archaea</taxon>
        <taxon>Methanobacteriati</taxon>
        <taxon>Methanobacteriota</taxon>
        <taxon>Stenosarchaea group</taxon>
        <taxon>Halobacteria</taxon>
        <taxon>Halobacteriales</taxon>
        <taxon>Haloarculaceae</taxon>
        <taxon>Halovenus</taxon>
    </lineage>
</organism>
<name>A0ABD5W2Z5_9EURY</name>
<keyword evidence="1" id="KW-1133">Transmembrane helix</keyword>
<dbReference type="EMBL" id="JBHSZI010000001">
    <property type="protein sequence ID" value="MFC7058563.1"/>
    <property type="molecule type" value="Genomic_DNA"/>
</dbReference>
<protein>
    <submittedName>
        <fullName evidence="2">Uncharacterized protein</fullName>
    </submittedName>
</protein>